<dbReference type="GO" id="GO:0046872">
    <property type="term" value="F:metal ion binding"/>
    <property type="evidence" value="ECO:0007669"/>
    <property type="project" value="UniProtKB-KW"/>
</dbReference>
<evidence type="ECO:0000256" key="2">
    <source>
        <dbReference type="PIRSR" id="PIRSR005962-1"/>
    </source>
</evidence>
<evidence type="ECO:0000256" key="1">
    <source>
        <dbReference type="ARBA" id="ARBA00022801"/>
    </source>
</evidence>
<dbReference type="NCBIfam" id="TIGR01891">
    <property type="entry name" value="amidohydrolases"/>
    <property type="match status" value="1"/>
</dbReference>
<evidence type="ECO:0000313" key="4">
    <source>
        <dbReference type="EMBL" id="TSH92824.1"/>
    </source>
</evidence>
<dbReference type="Pfam" id="PF07687">
    <property type="entry name" value="M20_dimer"/>
    <property type="match status" value="1"/>
</dbReference>
<reference evidence="4 5" key="1">
    <citation type="submission" date="2019-07" db="EMBL/GenBank/DDBJ databases">
        <title>Qingshengfaniella alkalisoli gen. nov., sp. nov., isolated from saline soil.</title>
        <authorList>
            <person name="Xu L."/>
            <person name="Huang X.-X."/>
            <person name="Sun J.-Q."/>
        </authorList>
    </citation>
    <scope>NUCLEOTIDE SEQUENCE [LARGE SCALE GENOMIC DNA]</scope>
    <source>
        <strain evidence="4 5">DSM 27279</strain>
    </source>
</reference>
<evidence type="ECO:0000259" key="3">
    <source>
        <dbReference type="Pfam" id="PF07687"/>
    </source>
</evidence>
<organism evidence="4 5">
    <name type="scientific">Verticiella sediminum</name>
    <dbReference type="NCBI Taxonomy" id="1247510"/>
    <lineage>
        <taxon>Bacteria</taxon>
        <taxon>Pseudomonadati</taxon>
        <taxon>Pseudomonadota</taxon>
        <taxon>Betaproteobacteria</taxon>
        <taxon>Burkholderiales</taxon>
        <taxon>Alcaligenaceae</taxon>
        <taxon>Verticiella</taxon>
    </lineage>
</organism>
<dbReference type="InterPro" id="IPR017439">
    <property type="entry name" value="Amidohydrolase"/>
</dbReference>
<comment type="cofactor">
    <cofactor evidence="2">
        <name>Mn(2+)</name>
        <dbReference type="ChEBI" id="CHEBI:29035"/>
    </cofactor>
    <text evidence="2">The Mn(2+) ion enhances activity.</text>
</comment>
<dbReference type="InterPro" id="IPR002933">
    <property type="entry name" value="Peptidase_M20"/>
</dbReference>
<dbReference type="Gene3D" id="3.30.70.360">
    <property type="match status" value="1"/>
</dbReference>
<dbReference type="FunFam" id="3.30.70.360:FF:000001">
    <property type="entry name" value="N-acetyldiaminopimelate deacetylase"/>
    <property type="match status" value="1"/>
</dbReference>
<dbReference type="SUPFAM" id="SSF53187">
    <property type="entry name" value="Zn-dependent exopeptidases"/>
    <property type="match status" value="1"/>
</dbReference>
<dbReference type="InterPro" id="IPR011650">
    <property type="entry name" value="Peptidase_M20_dimer"/>
</dbReference>
<dbReference type="EMBL" id="VLTJ01000029">
    <property type="protein sequence ID" value="TSH92824.1"/>
    <property type="molecule type" value="Genomic_DNA"/>
</dbReference>
<keyword evidence="1 4" id="KW-0378">Hydrolase</keyword>
<feature type="binding site" evidence="2">
    <location>
        <position position="110"/>
    </location>
    <ligand>
        <name>Mn(2+)</name>
        <dbReference type="ChEBI" id="CHEBI:29035"/>
        <label>2</label>
    </ligand>
</feature>
<feature type="binding site" evidence="2">
    <location>
        <position position="370"/>
    </location>
    <ligand>
        <name>Mn(2+)</name>
        <dbReference type="ChEBI" id="CHEBI:29035"/>
        <label>2</label>
    </ligand>
</feature>
<dbReference type="RefSeq" id="WP_143949190.1">
    <property type="nucleotide sequence ID" value="NZ_BAABMB010000001.1"/>
</dbReference>
<dbReference type="CDD" id="cd05666">
    <property type="entry name" value="M20_Acy1-like"/>
    <property type="match status" value="1"/>
</dbReference>
<feature type="binding site" evidence="2">
    <location>
        <position position="112"/>
    </location>
    <ligand>
        <name>Mn(2+)</name>
        <dbReference type="ChEBI" id="CHEBI:29035"/>
        <label>2</label>
    </ligand>
</feature>
<dbReference type="OrthoDB" id="8875216at2"/>
<dbReference type="PIRSF" id="PIRSF005962">
    <property type="entry name" value="Pept_M20D_amidohydro"/>
    <property type="match status" value="1"/>
</dbReference>
<dbReference type="PANTHER" id="PTHR11014:SF63">
    <property type="entry name" value="METALLOPEPTIDASE, PUTATIVE (AFU_ORTHOLOGUE AFUA_6G09600)-RELATED"/>
    <property type="match status" value="1"/>
</dbReference>
<dbReference type="InterPro" id="IPR036264">
    <property type="entry name" value="Bact_exopeptidase_dim_dom"/>
</dbReference>
<accession>A0A556AIU1</accession>
<comment type="caution">
    <text evidence="4">The sequence shown here is derived from an EMBL/GenBank/DDBJ whole genome shotgun (WGS) entry which is preliminary data.</text>
</comment>
<dbReference type="Proteomes" id="UP000318405">
    <property type="component" value="Unassembled WGS sequence"/>
</dbReference>
<name>A0A556AIU1_9BURK</name>
<dbReference type="GO" id="GO:0050118">
    <property type="term" value="F:N-acetyldiaminopimelate deacetylase activity"/>
    <property type="evidence" value="ECO:0007669"/>
    <property type="project" value="UniProtKB-ARBA"/>
</dbReference>
<feature type="binding site" evidence="2">
    <location>
        <position position="145"/>
    </location>
    <ligand>
        <name>Mn(2+)</name>
        <dbReference type="ChEBI" id="CHEBI:29035"/>
        <label>2</label>
    </ligand>
</feature>
<proteinExistence type="predicted"/>
<protein>
    <submittedName>
        <fullName evidence="4">Amidohydrolase</fullName>
    </submittedName>
</protein>
<dbReference type="AlphaFoldDB" id="A0A556AIU1"/>
<feature type="binding site" evidence="2">
    <location>
        <position position="171"/>
    </location>
    <ligand>
        <name>Mn(2+)</name>
        <dbReference type="ChEBI" id="CHEBI:29035"/>
        <label>2</label>
    </ligand>
</feature>
<dbReference type="Pfam" id="PF01546">
    <property type="entry name" value="Peptidase_M20"/>
    <property type="match status" value="1"/>
</dbReference>
<keyword evidence="2" id="KW-0464">Manganese</keyword>
<gene>
    <name evidence="4" type="ORF">FOZ76_15595</name>
</gene>
<evidence type="ECO:0000313" key="5">
    <source>
        <dbReference type="Proteomes" id="UP000318405"/>
    </source>
</evidence>
<dbReference type="PANTHER" id="PTHR11014">
    <property type="entry name" value="PEPTIDASE M20 FAMILY MEMBER"/>
    <property type="match status" value="1"/>
</dbReference>
<dbReference type="Gene3D" id="3.40.630.10">
    <property type="entry name" value="Zn peptidases"/>
    <property type="match status" value="1"/>
</dbReference>
<sequence>MTPDTARAIEAATELLCAPVLERMRAWRHDFHAHPETAFEEHRTAQKVAEVLQGLGLEIHRGLGGTGVVGTLRRGDGPVIGLRADMDALDMQELGTAGHCSTIPGKMHGCGHDGHTAMLLGAAQRIVAEPGLRGTVHFIFQPAEENYGGARVMLEDGLFEQFPCERVFALHNAPNLPLGTFAIREGAMLSSSDTFEIRVIGRGSHAAQPEAGIDAVVTASTLVGALQGIVSRNISAVDSLVLSITQIHGGDTWNVIPEAVTLRGTCRCFSPQVRQRARMRIDDICAGVAQLSGARIEVDHFEGYPACVNSPAEAGLAAEAARAVVGADAVNANTRPRMGSEDFAYMLERKPGAYILVGAAREGVDNPPVHNPYYDFNDDILALGAAYWVTLTRNLLGADAPDATAQAA</sequence>
<feature type="domain" description="Peptidase M20 dimerisation" evidence="3">
    <location>
        <begin position="192"/>
        <end position="284"/>
    </location>
</feature>
<keyword evidence="5" id="KW-1185">Reference proteome</keyword>
<keyword evidence="2" id="KW-0479">Metal-binding</keyword>
<dbReference type="SUPFAM" id="SSF55031">
    <property type="entry name" value="Bacterial exopeptidase dimerisation domain"/>
    <property type="match status" value="1"/>
</dbReference>
<dbReference type="GO" id="GO:0019877">
    <property type="term" value="P:diaminopimelate biosynthetic process"/>
    <property type="evidence" value="ECO:0007669"/>
    <property type="project" value="UniProtKB-ARBA"/>
</dbReference>